<keyword evidence="2" id="KW-1185">Reference proteome</keyword>
<proteinExistence type="predicted"/>
<evidence type="ECO:0000313" key="2">
    <source>
        <dbReference type="Proteomes" id="UP001375382"/>
    </source>
</evidence>
<name>A0ABU8CCF3_9GAMM</name>
<evidence type="ECO:0000313" key="1">
    <source>
        <dbReference type="EMBL" id="MEH8019558.1"/>
    </source>
</evidence>
<dbReference type="RefSeq" id="WP_335737934.1">
    <property type="nucleotide sequence ID" value="NZ_JALAAR010000032.1"/>
</dbReference>
<reference evidence="1 2" key="1">
    <citation type="journal article" date="2023" name="Ecotoxicol. Environ. Saf.">
        <title>Mercury remediation potential of mercury-resistant strain Rheinheimera metallidurans sp. nov. isolated from a municipal waste dumping site.</title>
        <authorList>
            <person name="Yadav V."/>
            <person name="Manjhi A."/>
            <person name="Vadakedath N."/>
        </authorList>
    </citation>
    <scope>NUCLEOTIDE SEQUENCE [LARGE SCALE GENOMIC DNA]</scope>
    <source>
        <strain evidence="1 2">E-49</strain>
    </source>
</reference>
<organism evidence="1 2">
    <name type="scientific">Rheinheimera muenzenbergensis</name>
    <dbReference type="NCBI Taxonomy" id="1193628"/>
    <lineage>
        <taxon>Bacteria</taxon>
        <taxon>Pseudomonadati</taxon>
        <taxon>Pseudomonadota</taxon>
        <taxon>Gammaproteobacteria</taxon>
        <taxon>Chromatiales</taxon>
        <taxon>Chromatiaceae</taxon>
        <taxon>Rheinheimera</taxon>
    </lineage>
</organism>
<gene>
    <name evidence="1" type="ORF">MN202_20170</name>
</gene>
<comment type="caution">
    <text evidence="1">The sequence shown here is derived from an EMBL/GenBank/DDBJ whole genome shotgun (WGS) entry which is preliminary data.</text>
</comment>
<accession>A0ABU8CCF3</accession>
<sequence>MKDIALYKTIYLNESTGVHLQQYIIDCKPDDLYRLDLINFDVLQFSKFVDGDLLTLQLTPDLLNSLCEAWIAHRQDQQAQQNETKTDQPEQSATV</sequence>
<protein>
    <submittedName>
        <fullName evidence="1">Uncharacterized protein</fullName>
    </submittedName>
</protein>
<dbReference type="EMBL" id="JALAAR010000032">
    <property type="protein sequence ID" value="MEH8019558.1"/>
    <property type="molecule type" value="Genomic_DNA"/>
</dbReference>
<dbReference type="Proteomes" id="UP001375382">
    <property type="component" value="Unassembled WGS sequence"/>
</dbReference>